<protein>
    <submittedName>
        <fullName evidence="3">Glutathione S-transferase family protein</fullName>
    </submittedName>
</protein>
<gene>
    <name evidence="3" type="ORF">FNA46_19420</name>
</gene>
<reference evidence="3 4" key="1">
    <citation type="submission" date="2019-07" db="EMBL/GenBank/DDBJ databases">
        <title>Ln-dependent methylotrophs.</title>
        <authorList>
            <person name="Tani A."/>
        </authorList>
    </citation>
    <scope>NUCLEOTIDE SEQUENCE [LARGE SCALE GENOMIC DNA]</scope>
    <source>
        <strain evidence="3 4">SM12</strain>
    </source>
</reference>
<dbReference type="PROSITE" id="PS50405">
    <property type="entry name" value="GST_CTER"/>
    <property type="match status" value="1"/>
</dbReference>
<dbReference type="SUPFAM" id="SSF47616">
    <property type="entry name" value="GST C-terminal domain-like"/>
    <property type="match status" value="1"/>
</dbReference>
<accession>A0A549T1M1</accession>
<feature type="domain" description="GST C-terminal" evidence="2">
    <location>
        <begin position="95"/>
        <end position="220"/>
    </location>
</feature>
<dbReference type="PROSITE" id="PS50404">
    <property type="entry name" value="GST_NTER"/>
    <property type="match status" value="1"/>
</dbReference>
<dbReference type="Proteomes" id="UP000316801">
    <property type="component" value="Unassembled WGS sequence"/>
</dbReference>
<dbReference type="InterPro" id="IPR040079">
    <property type="entry name" value="Glutathione_S-Trfase"/>
</dbReference>
<evidence type="ECO:0000313" key="4">
    <source>
        <dbReference type="Proteomes" id="UP000316801"/>
    </source>
</evidence>
<dbReference type="SFLD" id="SFLDG01150">
    <property type="entry name" value="Main.1:_Beta-like"/>
    <property type="match status" value="1"/>
</dbReference>
<dbReference type="CDD" id="cd03207">
    <property type="entry name" value="GST_C_8"/>
    <property type="match status" value="1"/>
</dbReference>
<proteinExistence type="predicted"/>
<dbReference type="Pfam" id="PF00043">
    <property type="entry name" value="GST_C"/>
    <property type="match status" value="1"/>
</dbReference>
<evidence type="ECO:0000259" key="2">
    <source>
        <dbReference type="PROSITE" id="PS50405"/>
    </source>
</evidence>
<dbReference type="RefSeq" id="WP_143126867.1">
    <property type="nucleotide sequence ID" value="NZ_VJMG01000062.1"/>
</dbReference>
<evidence type="ECO:0000313" key="3">
    <source>
        <dbReference type="EMBL" id="TRL35777.1"/>
    </source>
</evidence>
<dbReference type="SUPFAM" id="SSF52833">
    <property type="entry name" value="Thioredoxin-like"/>
    <property type="match status" value="1"/>
</dbReference>
<dbReference type="Pfam" id="PF13409">
    <property type="entry name" value="GST_N_2"/>
    <property type="match status" value="1"/>
</dbReference>
<dbReference type="AlphaFoldDB" id="A0A549T1M1"/>
<dbReference type="PANTHER" id="PTHR44051:SF8">
    <property type="entry name" value="GLUTATHIONE S-TRANSFERASE GSTA"/>
    <property type="match status" value="1"/>
</dbReference>
<evidence type="ECO:0000259" key="1">
    <source>
        <dbReference type="PROSITE" id="PS50404"/>
    </source>
</evidence>
<organism evidence="3 4">
    <name type="scientific">Rhizobium straminoryzae</name>
    <dbReference type="NCBI Taxonomy" id="1387186"/>
    <lineage>
        <taxon>Bacteria</taxon>
        <taxon>Pseudomonadati</taxon>
        <taxon>Pseudomonadota</taxon>
        <taxon>Alphaproteobacteria</taxon>
        <taxon>Hyphomicrobiales</taxon>
        <taxon>Rhizobiaceae</taxon>
        <taxon>Rhizobium/Agrobacterium group</taxon>
        <taxon>Rhizobium</taxon>
    </lineage>
</organism>
<dbReference type="EMBL" id="VJMG01000062">
    <property type="protein sequence ID" value="TRL35777.1"/>
    <property type="molecule type" value="Genomic_DNA"/>
</dbReference>
<dbReference type="InterPro" id="IPR004045">
    <property type="entry name" value="Glutathione_S-Trfase_N"/>
</dbReference>
<sequence length="221" mass="24018">MLTIYGACRSRATRTLWLAGELDLAFTHVPVVQAKRLENPLAADAPINTQSPAFLAINPMGTIPAIEDDGVVVIESLAINLYLAKKYGGDLGPKDLVEEAAMLQWALFAATEIEAAALKISAASLGEQTDEVKATIATAAASLNRPFDVLEKHLTARTWMVGERFTVADINMAEIVRYAQPHAPLFVERPALKAWLERAQARPAFKAMWEKRLAEPATGPV</sequence>
<dbReference type="InterPro" id="IPR036282">
    <property type="entry name" value="Glutathione-S-Trfase_C_sf"/>
</dbReference>
<feature type="domain" description="GST N-terminal" evidence="1">
    <location>
        <begin position="1"/>
        <end position="91"/>
    </location>
</feature>
<dbReference type="Gene3D" id="1.20.1050.10">
    <property type="match status" value="1"/>
</dbReference>
<dbReference type="SFLD" id="SFLDS00019">
    <property type="entry name" value="Glutathione_Transferase_(cytos"/>
    <property type="match status" value="1"/>
</dbReference>
<dbReference type="InterPro" id="IPR004046">
    <property type="entry name" value="GST_C"/>
</dbReference>
<dbReference type="PANTHER" id="PTHR44051">
    <property type="entry name" value="GLUTATHIONE S-TRANSFERASE-RELATED"/>
    <property type="match status" value="1"/>
</dbReference>
<keyword evidence="3" id="KW-0808">Transferase</keyword>
<name>A0A549T1M1_9HYPH</name>
<dbReference type="CDD" id="cd03046">
    <property type="entry name" value="GST_N_GTT1_like"/>
    <property type="match status" value="1"/>
</dbReference>
<dbReference type="SFLD" id="SFLDG00358">
    <property type="entry name" value="Main_(cytGST)"/>
    <property type="match status" value="1"/>
</dbReference>
<keyword evidence="4" id="KW-1185">Reference proteome</keyword>
<dbReference type="GO" id="GO:0016740">
    <property type="term" value="F:transferase activity"/>
    <property type="evidence" value="ECO:0007669"/>
    <property type="project" value="UniProtKB-KW"/>
</dbReference>
<dbReference type="InterPro" id="IPR010987">
    <property type="entry name" value="Glutathione-S-Trfase_C-like"/>
</dbReference>
<dbReference type="InterPro" id="IPR036249">
    <property type="entry name" value="Thioredoxin-like_sf"/>
</dbReference>
<comment type="caution">
    <text evidence="3">The sequence shown here is derived from an EMBL/GenBank/DDBJ whole genome shotgun (WGS) entry which is preliminary data.</text>
</comment>
<dbReference type="Gene3D" id="3.40.30.10">
    <property type="entry name" value="Glutaredoxin"/>
    <property type="match status" value="1"/>
</dbReference>